<dbReference type="EMBL" id="JAFHDT010000001">
    <property type="protein sequence ID" value="KAI7814174.1"/>
    <property type="molecule type" value="Genomic_DNA"/>
</dbReference>
<proteinExistence type="predicted"/>
<organism evidence="1 2">
    <name type="scientific">Triplophysa rosa</name>
    <name type="common">Cave loach</name>
    <dbReference type="NCBI Taxonomy" id="992332"/>
    <lineage>
        <taxon>Eukaryota</taxon>
        <taxon>Metazoa</taxon>
        <taxon>Chordata</taxon>
        <taxon>Craniata</taxon>
        <taxon>Vertebrata</taxon>
        <taxon>Euteleostomi</taxon>
        <taxon>Actinopterygii</taxon>
        <taxon>Neopterygii</taxon>
        <taxon>Teleostei</taxon>
        <taxon>Ostariophysi</taxon>
        <taxon>Cypriniformes</taxon>
        <taxon>Nemacheilidae</taxon>
        <taxon>Triplophysa</taxon>
    </lineage>
</organism>
<gene>
    <name evidence="1" type="ORF">IRJ41_009535</name>
</gene>
<evidence type="ECO:0000313" key="1">
    <source>
        <dbReference type="EMBL" id="KAI7814174.1"/>
    </source>
</evidence>
<accession>A0A9W7X5K9</accession>
<name>A0A9W7X5K9_TRIRA</name>
<sequence length="86" mass="9396">CCSASSSLVSSPSSVVTARAYDRCLISRPANMISLIRVYCSRSATRFSSNIILLSFSMFCSLRAFTSSRPMIIFCCCLTTEISSDN</sequence>
<comment type="caution">
    <text evidence="1">The sequence shown here is derived from an EMBL/GenBank/DDBJ whole genome shotgun (WGS) entry which is preliminary data.</text>
</comment>
<reference evidence="1" key="1">
    <citation type="submission" date="2021-02" db="EMBL/GenBank/DDBJ databases">
        <title>Comparative genomics reveals that relaxation of natural selection precedes convergent phenotypic evolution of cavefish.</title>
        <authorList>
            <person name="Peng Z."/>
        </authorList>
    </citation>
    <scope>NUCLEOTIDE SEQUENCE</scope>
    <source>
        <tissue evidence="1">Muscle</tissue>
    </source>
</reference>
<feature type="non-terminal residue" evidence="1">
    <location>
        <position position="1"/>
    </location>
</feature>
<dbReference type="AlphaFoldDB" id="A0A9W7X5K9"/>
<keyword evidence="2" id="KW-1185">Reference proteome</keyword>
<feature type="non-terminal residue" evidence="1">
    <location>
        <position position="86"/>
    </location>
</feature>
<dbReference type="Proteomes" id="UP001059041">
    <property type="component" value="Linkage Group LG1"/>
</dbReference>
<evidence type="ECO:0000313" key="2">
    <source>
        <dbReference type="Proteomes" id="UP001059041"/>
    </source>
</evidence>
<protein>
    <submittedName>
        <fullName evidence="1">Uncharacterized protein</fullName>
    </submittedName>
</protein>